<evidence type="ECO:0000256" key="5">
    <source>
        <dbReference type="ARBA" id="ARBA00023136"/>
    </source>
</evidence>
<evidence type="ECO:0000256" key="4">
    <source>
        <dbReference type="ARBA" id="ARBA00022989"/>
    </source>
</evidence>
<keyword evidence="3 7" id="KW-0812">Transmembrane</keyword>
<evidence type="ECO:0000256" key="3">
    <source>
        <dbReference type="ARBA" id="ARBA00022692"/>
    </source>
</evidence>
<evidence type="ECO:0000313" key="10">
    <source>
        <dbReference type="EMBL" id="AGA68279.1"/>
    </source>
</evidence>
<comment type="subcellular location">
    <subcellularLocation>
        <location evidence="1">Cell membrane</location>
        <topology evidence="1">Multi-pass membrane protein</topology>
    </subcellularLocation>
</comment>
<proteinExistence type="inferred from homology"/>
<dbReference type="eggNOG" id="COG0577">
    <property type="taxonomic scope" value="Bacteria"/>
</dbReference>
<dbReference type="Pfam" id="PF12704">
    <property type="entry name" value="MacB_PCD"/>
    <property type="match status" value="1"/>
</dbReference>
<feature type="domain" description="ABC3 transporter permease C-terminal" evidence="8">
    <location>
        <begin position="271"/>
        <end position="389"/>
    </location>
</feature>
<keyword evidence="11" id="KW-1185">Reference proteome</keyword>
<dbReference type="OrthoDB" id="6313at2"/>
<comment type="similarity">
    <text evidence="6">Belongs to the ABC-4 integral membrane protein family.</text>
</comment>
<protein>
    <submittedName>
        <fullName evidence="10">ABC-type transport system, involved in lipoprotein release, permease component</fullName>
    </submittedName>
</protein>
<sequence>MWFMALENVIRRKGQSLLTVLITALTVFTFVLAFSVLTTLQEGLELSDARLGADIIVLPNKSNADAFQTIFTAEPVNIYMSEQLTDQISQVEGVGRLTPQFFTQSLDESCCSIGGASRLVGYDQDTDFILQPWLDEQNIEQLRNDQIIIGGEVPAFLGNQASVLGEVFTVVGSLYPTGSGMDETIFMNLDVARRLAKDSPYLQSLWSKESPDHLISAILIKVDEGYLSTEVAAQINDLDFTVEAVATSELVSSMRTQMNIIGQLVLGLWLAVFLVASLALIGRFSALARERKKEIGLMRAIGVQRADVFKLIVLEAWIMAGAGGVLGSVLGVMGVQSVLTSLRSSLDLAMGQWAVGQAVLSGGLGIAVALVLGFIASVYPAWQSSRLDPQVAMTRGELD</sequence>
<dbReference type="AlphaFoldDB" id="L0F351"/>
<feature type="domain" description="MacB-like periplasmic core" evidence="9">
    <location>
        <begin position="16"/>
        <end position="237"/>
    </location>
</feature>
<evidence type="ECO:0000256" key="6">
    <source>
        <dbReference type="ARBA" id="ARBA00038076"/>
    </source>
</evidence>
<dbReference type="EMBL" id="CP003344">
    <property type="protein sequence ID" value="AGA68279.1"/>
    <property type="molecule type" value="Genomic_DNA"/>
</dbReference>
<feature type="transmembrane region" description="Helical" evidence="7">
    <location>
        <begin position="308"/>
        <end position="333"/>
    </location>
</feature>
<keyword evidence="4 7" id="KW-1133">Transmembrane helix</keyword>
<dbReference type="Proteomes" id="UP000010797">
    <property type="component" value="Chromosome"/>
</dbReference>
<dbReference type="InterPro" id="IPR025857">
    <property type="entry name" value="MacB_PCD"/>
</dbReference>
<evidence type="ECO:0000259" key="8">
    <source>
        <dbReference type="Pfam" id="PF02687"/>
    </source>
</evidence>
<organism evidence="10 11">
    <name type="scientific">Desulfitobacterium dichloroeliminans (strain LMG P-21439 / DCA1)</name>
    <dbReference type="NCBI Taxonomy" id="871963"/>
    <lineage>
        <taxon>Bacteria</taxon>
        <taxon>Bacillati</taxon>
        <taxon>Bacillota</taxon>
        <taxon>Clostridia</taxon>
        <taxon>Eubacteriales</taxon>
        <taxon>Desulfitobacteriaceae</taxon>
        <taxon>Desulfitobacterium</taxon>
    </lineage>
</organism>
<keyword evidence="2" id="KW-1003">Cell membrane</keyword>
<dbReference type="RefSeq" id="WP_015261280.1">
    <property type="nucleotide sequence ID" value="NC_019903.1"/>
</dbReference>
<dbReference type="PANTHER" id="PTHR30572:SF4">
    <property type="entry name" value="ABC TRANSPORTER PERMEASE YTRF"/>
    <property type="match status" value="1"/>
</dbReference>
<dbReference type="KEGG" id="ddl:Desdi_0752"/>
<dbReference type="InterPro" id="IPR050250">
    <property type="entry name" value="Macrolide_Exporter_MacB"/>
</dbReference>
<gene>
    <name evidence="10" type="ordered locus">Desdi_0752</name>
</gene>
<dbReference type="InterPro" id="IPR003838">
    <property type="entry name" value="ABC3_permease_C"/>
</dbReference>
<dbReference type="GO" id="GO:0022857">
    <property type="term" value="F:transmembrane transporter activity"/>
    <property type="evidence" value="ECO:0007669"/>
    <property type="project" value="TreeGrafter"/>
</dbReference>
<dbReference type="HOGENOM" id="CLU_055576_1_0_9"/>
<dbReference type="Pfam" id="PF02687">
    <property type="entry name" value="FtsX"/>
    <property type="match status" value="1"/>
</dbReference>
<evidence type="ECO:0000313" key="11">
    <source>
        <dbReference type="Proteomes" id="UP000010797"/>
    </source>
</evidence>
<dbReference type="STRING" id="871963.Desdi_0752"/>
<dbReference type="PANTHER" id="PTHR30572">
    <property type="entry name" value="MEMBRANE COMPONENT OF TRANSPORTER-RELATED"/>
    <property type="match status" value="1"/>
</dbReference>
<evidence type="ECO:0000256" key="7">
    <source>
        <dbReference type="SAM" id="Phobius"/>
    </source>
</evidence>
<reference evidence="11" key="1">
    <citation type="submission" date="2012-02" db="EMBL/GenBank/DDBJ databases">
        <title>Complete sequence of Desulfitobacterium dichloroeliminans LMG P-21439.</title>
        <authorList>
            <person name="Lucas S."/>
            <person name="Han J."/>
            <person name="Lapidus A."/>
            <person name="Cheng J.-F."/>
            <person name="Goodwin L."/>
            <person name="Pitluck S."/>
            <person name="Peters L."/>
            <person name="Ovchinnikova G."/>
            <person name="Teshima H."/>
            <person name="Detter J.C."/>
            <person name="Han C."/>
            <person name="Tapia R."/>
            <person name="Land M."/>
            <person name="Hauser L."/>
            <person name="Kyrpides N."/>
            <person name="Ivanova N."/>
            <person name="Pagani I."/>
            <person name="Kruse T."/>
            <person name="de Vos W.M."/>
            <person name="Boon N."/>
            <person name="Smidt H."/>
            <person name="Woyke T."/>
        </authorList>
    </citation>
    <scope>NUCLEOTIDE SEQUENCE [LARGE SCALE GENOMIC DNA]</scope>
    <source>
        <strain evidence="11">LMG P-21439 / DCA1</strain>
    </source>
</reference>
<evidence type="ECO:0000259" key="9">
    <source>
        <dbReference type="Pfam" id="PF12704"/>
    </source>
</evidence>
<feature type="transmembrane region" description="Helical" evidence="7">
    <location>
        <begin position="264"/>
        <end position="287"/>
    </location>
</feature>
<dbReference type="GO" id="GO:0005886">
    <property type="term" value="C:plasma membrane"/>
    <property type="evidence" value="ECO:0007669"/>
    <property type="project" value="UniProtKB-SubCell"/>
</dbReference>
<accession>L0F351</accession>
<evidence type="ECO:0000256" key="1">
    <source>
        <dbReference type="ARBA" id="ARBA00004651"/>
    </source>
</evidence>
<keyword evidence="5 7" id="KW-0472">Membrane</keyword>
<feature type="transmembrane region" description="Helical" evidence="7">
    <location>
        <begin position="353"/>
        <end position="379"/>
    </location>
</feature>
<evidence type="ECO:0000256" key="2">
    <source>
        <dbReference type="ARBA" id="ARBA00022475"/>
    </source>
</evidence>
<keyword evidence="10" id="KW-0449">Lipoprotein</keyword>
<name>L0F351_DESDL</name>